<organism evidence="5 6">
    <name type="scientific">Bosea vaviloviae</name>
    <dbReference type="NCBI Taxonomy" id="1526658"/>
    <lineage>
        <taxon>Bacteria</taxon>
        <taxon>Pseudomonadati</taxon>
        <taxon>Pseudomonadota</taxon>
        <taxon>Alphaproteobacteria</taxon>
        <taxon>Hyphomicrobiales</taxon>
        <taxon>Boseaceae</taxon>
        <taxon>Bosea</taxon>
    </lineage>
</organism>
<keyword evidence="3" id="KW-0804">Transcription</keyword>
<evidence type="ECO:0000256" key="2">
    <source>
        <dbReference type="ARBA" id="ARBA00023125"/>
    </source>
</evidence>
<dbReference type="AlphaFoldDB" id="A0A1D7U8L9"/>
<dbReference type="GO" id="GO:0003677">
    <property type="term" value="F:DNA binding"/>
    <property type="evidence" value="ECO:0007669"/>
    <property type="project" value="UniProtKB-KW"/>
</dbReference>
<gene>
    <name evidence="5" type="ORF">BHK69_27715</name>
</gene>
<dbReference type="Proteomes" id="UP000094969">
    <property type="component" value="Chromosome"/>
</dbReference>
<proteinExistence type="predicted"/>
<reference evidence="5 6" key="1">
    <citation type="journal article" date="2015" name="Antonie Van Leeuwenhoek">
        <title>Bosea vaviloviae sp. nov., a new species of slow-growing rhizobia isolated from nodules of the relict species Vavilovia formosa (Stev.) Fed.</title>
        <authorList>
            <person name="Safronova V.I."/>
            <person name="Kuznetsova I.G."/>
            <person name="Sazanova A.L."/>
            <person name="Kimeklis A.K."/>
            <person name="Belimov A.A."/>
            <person name="Andronov E.E."/>
            <person name="Pinaev A.G."/>
            <person name="Chizhevskaya E.P."/>
            <person name="Pukhaev A.R."/>
            <person name="Popov K.P."/>
            <person name="Willems A."/>
            <person name="Tikhonovich I.A."/>
        </authorList>
    </citation>
    <scope>NUCLEOTIDE SEQUENCE [LARGE SCALE GENOMIC DNA]</scope>
    <source>
        <strain evidence="5 6">Vaf18</strain>
    </source>
</reference>
<evidence type="ECO:0000313" key="5">
    <source>
        <dbReference type="EMBL" id="AOO83726.1"/>
    </source>
</evidence>
<dbReference type="PANTHER" id="PTHR33204">
    <property type="entry name" value="TRANSCRIPTIONAL REGULATOR, MARR FAMILY"/>
    <property type="match status" value="1"/>
</dbReference>
<name>A0A1D7U8L9_9HYPH</name>
<dbReference type="Pfam" id="PF01638">
    <property type="entry name" value="HxlR"/>
    <property type="match status" value="1"/>
</dbReference>
<dbReference type="InterPro" id="IPR002577">
    <property type="entry name" value="HTH_HxlR"/>
</dbReference>
<dbReference type="Gene3D" id="1.10.10.10">
    <property type="entry name" value="Winged helix-like DNA-binding domain superfamily/Winged helix DNA-binding domain"/>
    <property type="match status" value="1"/>
</dbReference>
<dbReference type="OrthoDB" id="9800350at2"/>
<evidence type="ECO:0000259" key="4">
    <source>
        <dbReference type="PROSITE" id="PS51118"/>
    </source>
</evidence>
<feature type="domain" description="HTH hxlR-type" evidence="4">
    <location>
        <begin position="11"/>
        <end position="109"/>
    </location>
</feature>
<dbReference type="InterPro" id="IPR036388">
    <property type="entry name" value="WH-like_DNA-bd_sf"/>
</dbReference>
<keyword evidence="6" id="KW-1185">Reference proteome</keyword>
<dbReference type="GO" id="GO:0006355">
    <property type="term" value="P:regulation of DNA-templated transcription"/>
    <property type="evidence" value="ECO:0007669"/>
    <property type="project" value="UniProtKB-ARBA"/>
</dbReference>
<evidence type="ECO:0000256" key="3">
    <source>
        <dbReference type="ARBA" id="ARBA00023163"/>
    </source>
</evidence>
<dbReference type="SUPFAM" id="SSF46785">
    <property type="entry name" value="Winged helix' DNA-binding domain"/>
    <property type="match status" value="1"/>
</dbReference>
<dbReference type="KEGG" id="bvv:BHK69_27715"/>
<dbReference type="EMBL" id="CP017147">
    <property type="protein sequence ID" value="AOO83726.1"/>
    <property type="molecule type" value="Genomic_DNA"/>
</dbReference>
<dbReference type="RefSeq" id="WP_069692921.1">
    <property type="nucleotide sequence ID" value="NZ_CP017147.1"/>
</dbReference>
<accession>A0A1D7U8L9</accession>
<evidence type="ECO:0000313" key="6">
    <source>
        <dbReference type="Proteomes" id="UP000094969"/>
    </source>
</evidence>
<keyword evidence="1" id="KW-0805">Transcription regulation</keyword>
<dbReference type="PROSITE" id="PS51118">
    <property type="entry name" value="HTH_HXLR"/>
    <property type="match status" value="1"/>
</dbReference>
<dbReference type="CDD" id="cd00090">
    <property type="entry name" value="HTH_ARSR"/>
    <property type="match status" value="1"/>
</dbReference>
<sequence>MSVRINLPETCGLGLALTVIGGRWKSAILWELHERPLRFGVLRRRLPGISEKVLYEQLREMERDGVVRREAFEEAVLRVEYSLTPAGTALNDAAHVLAQWGLAHGERAKLPVAAE</sequence>
<protein>
    <submittedName>
        <fullName evidence="5">HxlR family transcriptional regulator</fullName>
    </submittedName>
</protein>
<evidence type="ECO:0000256" key="1">
    <source>
        <dbReference type="ARBA" id="ARBA00023015"/>
    </source>
</evidence>
<dbReference type="InterPro" id="IPR011991">
    <property type="entry name" value="ArsR-like_HTH"/>
</dbReference>
<dbReference type="STRING" id="1526658.BHK69_27715"/>
<dbReference type="PANTHER" id="PTHR33204:SF29">
    <property type="entry name" value="TRANSCRIPTIONAL REGULATOR"/>
    <property type="match status" value="1"/>
</dbReference>
<keyword evidence="2" id="KW-0238">DNA-binding</keyword>
<dbReference type="InterPro" id="IPR036390">
    <property type="entry name" value="WH_DNA-bd_sf"/>
</dbReference>